<dbReference type="OrthoDB" id="5427832at2759"/>
<protein>
    <submittedName>
        <fullName evidence="2">Uncharacterized protein</fullName>
    </submittedName>
</protein>
<dbReference type="Proteomes" id="UP000276215">
    <property type="component" value="Unassembled WGS sequence"/>
</dbReference>
<evidence type="ECO:0000313" key="2">
    <source>
        <dbReference type="EMBL" id="RPA90169.1"/>
    </source>
</evidence>
<feature type="compositionally biased region" description="Polar residues" evidence="1">
    <location>
        <begin position="282"/>
        <end position="296"/>
    </location>
</feature>
<feature type="compositionally biased region" description="Polar residues" evidence="1">
    <location>
        <begin position="167"/>
        <end position="184"/>
    </location>
</feature>
<feature type="region of interest" description="Disordered" evidence="1">
    <location>
        <begin position="1"/>
        <end position="54"/>
    </location>
</feature>
<sequence length="1283" mass="146235">MLQRGRPPVYSTEEKRRRARRESQRKYNLSRKQNKRQISYDIGSNSPEVEPDLNLPVPPNNIVFVHRSKSVPFPPSQAEPATIHDSVRESGYNIAIEFPNIAPTVVTSTPALVAPDTDESNTRSTSNLLTSITPVCHVAPSFALHRYLNDCGTNLPGSLIGTPPQIQMPNSQPATKSLYSNSSIIEPPPGQPEQHRLTSTTGTQLPSQCEGDSCVIMGSTEKDIIPIASSGSDITNQSILCTSNRISETACSPGGQSYQDTSSHNSMSDSNADSSLVDVTPSIWTTPQEESLQYESSGYGRSEDEVHGTGGSIPVEGSNGSQELACFLAKQIFRFSGCHADSHRDSLLELIQRGRATDSLEGTSSTPQFTRPWDSKSVRAGSETIPLVLAKDSFLSPNSYKLTPAVAKLVYSGIVEAGEHTYTESLSFIPKQERVARLITPTTYLDIDSVLAFPTSLAIARKGIKVAIAPGRHCNIQADLHVPVPVYNFHNNRSYVKQAAISEIPHFQLGHMYGADDYRIFLLFPKLCHKDRKTNFLNDHELARFMDQIFLPAIRMHCPAPILQHLPGSFEMAKQCTLAAGVEPISRQTKTSGRTQLLRYYIPPAFLHHIWNTIIERTKEPGLYDFGEPVILIDAKNLKLTTMFPDVQSTITSFLTDWNLQCDKDYYEENSVWVDLATEEIHERGRFRRRHDHGSMADIPDYEPSGLEDEAFTFLWRECCLKSYERRFDSLFPHETCSFLYYQWGLTREIANLNVTPGKQHPARVAGLAYSQFYTTTKEVFDAAKVYPFQNKALEGLAVDPNLKGTWQEIDGRMKENFGCIKSAYLASKRRALESISACSQNSYGTRQEHRVNLLLLTAMSRQFELLQNRCLPVSPPDEPVRVSNHPYMISATNETFLFLLSNVNKFCFGFEYTRSLSAGRAISWEQTRVMVMFLRLLRHAYGGAHLERYSDIWSDTYTCGREKCMKIGLNLGQSITNRGYGFLSDDLIDWQSCQFRYQKSDKLGFSITALQYSYNHRYRNLLSVTHYYDLFSKVLANLLQHRQNTRLLIISCQVLSCTLIELFREDIWTTLVKDRLHITTNQAKLTDPSQSLCLMNLKQLLNGNLEEFKFIKNYNRHQFHPFERVTYLWDYDTQRHRKQWVNKQWRTLFQLVCDELQYHFPNRDILKRFRQSHFHRFLTHNLIFPQPVNGKFHQKCKDADGNQQRVWYCAHNTDNKFVWNEADWECGSTTAGSYNHIVPPQLLYSRTMLQDLLSCIDGGQVITNRLESLHQRELSLDLEPSR</sequence>
<feature type="region of interest" description="Disordered" evidence="1">
    <location>
        <begin position="251"/>
        <end position="316"/>
    </location>
</feature>
<evidence type="ECO:0000313" key="3">
    <source>
        <dbReference type="Proteomes" id="UP000276215"/>
    </source>
</evidence>
<feature type="compositionally biased region" description="Basic and acidic residues" evidence="1">
    <location>
        <begin position="12"/>
        <end position="25"/>
    </location>
</feature>
<organism evidence="2 3">
    <name type="scientific">Choiromyces venosus 120613-1</name>
    <dbReference type="NCBI Taxonomy" id="1336337"/>
    <lineage>
        <taxon>Eukaryota</taxon>
        <taxon>Fungi</taxon>
        <taxon>Dikarya</taxon>
        <taxon>Ascomycota</taxon>
        <taxon>Pezizomycotina</taxon>
        <taxon>Pezizomycetes</taxon>
        <taxon>Pezizales</taxon>
        <taxon>Tuberaceae</taxon>
        <taxon>Choiromyces</taxon>
    </lineage>
</organism>
<proteinExistence type="predicted"/>
<feature type="region of interest" description="Disordered" evidence="1">
    <location>
        <begin position="167"/>
        <end position="208"/>
    </location>
</feature>
<feature type="compositionally biased region" description="Polar residues" evidence="1">
    <location>
        <begin position="197"/>
        <end position="207"/>
    </location>
</feature>
<dbReference type="EMBL" id="ML120537">
    <property type="protein sequence ID" value="RPA90169.1"/>
    <property type="molecule type" value="Genomic_DNA"/>
</dbReference>
<feature type="compositionally biased region" description="Polar residues" evidence="1">
    <location>
        <begin position="251"/>
        <end position="274"/>
    </location>
</feature>
<evidence type="ECO:0000256" key="1">
    <source>
        <dbReference type="SAM" id="MobiDB-lite"/>
    </source>
</evidence>
<name>A0A3N4IW01_9PEZI</name>
<reference evidence="2 3" key="1">
    <citation type="journal article" date="2018" name="Nat. Ecol. Evol.">
        <title>Pezizomycetes genomes reveal the molecular basis of ectomycorrhizal truffle lifestyle.</title>
        <authorList>
            <person name="Murat C."/>
            <person name="Payen T."/>
            <person name="Noel B."/>
            <person name="Kuo A."/>
            <person name="Morin E."/>
            <person name="Chen J."/>
            <person name="Kohler A."/>
            <person name="Krizsan K."/>
            <person name="Balestrini R."/>
            <person name="Da Silva C."/>
            <person name="Montanini B."/>
            <person name="Hainaut M."/>
            <person name="Levati E."/>
            <person name="Barry K.W."/>
            <person name="Belfiori B."/>
            <person name="Cichocki N."/>
            <person name="Clum A."/>
            <person name="Dockter R.B."/>
            <person name="Fauchery L."/>
            <person name="Guy J."/>
            <person name="Iotti M."/>
            <person name="Le Tacon F."/>
            <person name="Lindquist E.A."/>
            <person name="Lipzen A."/>
            <person name="Malagnac F."/>
            <person name="Mello A."/>
            <person name="Molinier V."/>
            <person name="Miyauchi S."/>
            <person name="Poulain J."/>
            <person name="Riccioni C."/>
            <person name="Rubini A."/>
            <person name="Sitrit Y."/>
            <person name="Splivallo R."/>
            <person name="Traeger S."/>
            <person name="Wang M."/>
            <person name="Zifcakova L."/>
            <person name="Wipf D."/>
            <person name="Zambonelli A."/>
            <person name="Paolocci F."/>
            <person name="Nowrousian M."/>
            <person name="Ottonello S."/>
            <person name="Baldrian P."/>
            <person name="Spatafora J.W."/>
            <person name="Henrissat B."/>
            <person name="Nagy L.G."/>
            <person name="Aury J.M."/>
            <person name="Wincker P."/>
            <person name="Grigoriev I.V."/>
            <person name="Bonfante P."/>
            <person name="Martin F.M."/>
        </authorList>
    </citation>
    <scope>NUCLEOTIDE SEQUENCE [LARGE SCALE GENOMIC DNA]</scope>
    <source>
        <strain evidence="2 3">120613-1</strain>
    </source>
</reference>
<gene>
    <name evidence="2" type="ORF">L873DRAFT_1821642</name>
</gene>
<dbReference type="STRING" id="1336337.A0A3N4IW01"/>
<accession>A0A3N4IW01</accession>
<keyword evidence="3" id="KW-1185">Reference proteome</keyword>